<proteinExistence type="predicted"/>
<comment type="caution">
    <text evidence="2">The sequence shown here is derived from an EMBL/GenBank/DDBJ whole genome shotgun (WGS) entry which is preliminary data.</text>
</comment>
<evidence type="ECO:0000256" key="1">
    <source>
        <dbReference type="SAM" id="MobiDB-lite"/>
    </source>
</evidence>
<dbReference type="PRINTS" id="PR01217">
    <property type="entry name" value="PRICHEXTENSN"/>
</dbReference>
<organism evidence="2 3">
    <name type="scientific">Psilocybe cf. subviscida</name>
    <dbReference type="NCBI Taxonomy" id="2480587"/>
    <lineage>
        <taxon>Eukaryota</taxon>
        <taxon>Fungi</taxon>
        <taxon>Dikarya</taxon>
        <taxon>Basidiomycota</taxon>
        <taxon>Agaricomycotina</taxon>
        <taxon>Agaricomycetes</taxon>
        <taxon>Agaricomycetidae</taxon>
        <taxon>Agaricales</taxon>
        <taxon>Agaricineae</taxon>
        <taxon>Strophariaceae</taxon>
        <taxon>Psilocybe</taxon>
    </lineage>
</organism>
<gene>
    <name evidence="2" type="ORF">D9619_002428</name>
</gene>
<keyword evidence="3" id="KW-1185">Reference proteome</keyword>
<dbReference type="EMBL" id="JAACJJ010000056">
    <property type="protein sequence ID" value="KAF5312345.1"/>
    <property type="molecule type" value="Genomic_DNA"/>
</dbReference>
<sequence length="115" mass="12057">MNDAFPIIPSHQPPSKYNPIQQPPTPSNPLQSSQCAHRPTPALPHSSPPALTRPPIPPPPPPPSPTPEYLPTPATTARPNAATVAGAARMPPTAPSGRSPPQHTLRLDSRAGCNQ</sequence>
<feature type="compositionally biased region" description="Pro residues" evidence="1">
    <location>
        <begin position="51"/>
        <end position="70"/>
    </location>
</feature>
<evidence type="ECO:0000313" key="2">
    <source>
        <dbReference type="EMBL" id="KAF5312345.1"/>
    </source>
</evidence>
<dbReference type="Proteomes" id="UP000567179">
    <property type="component" value="Unassembled WGS sequence"/>
</dbReference>
<name>A0A8H5AWS1_9AGAR</name>
<evidence type="ECO:0000313" key="3">
    <source>
        <dbReference type="Proteomes" id="UP000567179"/>
    </source>
</evidence>
<feature type="compositionally biased region" description="Low complexity" evidence="1">
    <location>
        <begin position="71"/>
        <end position="83"/>
    </location>
</feature>
<reference evidence="2 3" key="1">
    <citation type="journal article" date="2020" name="ISME J.">
        <title>Uncovering the hidden diversity of litter-decomposition mechanisms in mushroom-forming fungi.</title>
        <authorList>
            <person name="Floudas D."/>
            <person name="Bentzer J."/>
            <person name="Ahren D."/>
            <person name="Johansson T."/>
            <person name="Persson P."/>
            <person name="Tunlid A."/>
        </authorList>
    </citation>
    <scope>NUCLEOTIDE SEQUENCE [LARGE SCALE GENOMIC DNA]</scope>
    <source>
        <strain evidence="2 3">CBS 101986</strain>
    </source>
</reference>
<dbReference type="AlphaFoldDB" id="A0A8H5AWS1"/>
<feature type="region of interest" description="Disordered" evidence="1">
    <location>
        <begin position="1"/>
        <end position="115"/>
    </location>
</feature>
<accession>A0A8H5AWS1</accession>
<protein>
    <submittedName>
        <fullName evidence="2">Uncharacterized protein</fullName>
    </submittedName>
</protein>